<name>A0A2S9JFT1_9HYPH</name>
<dbReference type="EMBL" id="PVBT01000005">
    <property type="protein sequence ID" value="PRD51781.1"/>
    <property type="molecule type" value="Genomic_DNA"/>
</dbReference>
<protein>
    <submittedName>
        <fullName evidence="2">Anti-sigma factor</fullName>
    </submittedName>
</protein>
<comment type="caution">
    <text evidence="2">The sequence shown here is derived from an EMBL/GenBank/DDBJ whole genome shotgun (WGS) entry which is preliminary data.</text>
</comment>
<gene>
    <name evidence="2" type="ORF">C5750_18245</name>
</gene>
<dbReference type="InterPro" id="IPR041916">
    <property type="entry name" value="Anti_sigma_zinc_sf"/>
</dbReference>
<reference evidence="2 3" key="1">
    <citation type="submission" date="2018-02" db="EMBL/GenBank/DDBJ databases">
        <title>The draft genome of Phyllobacterium myrsinacearum DSM5892.</title>
        <authorList>
            <person name="Li L."/>
            <person name="Liu L."/>
            <person name="Zhang X."/>
            <person name="Wang T."/>
        </authorList>
    </citation>
    <scope>NUCLEOTIDE SEQUENCE [LARGE SCALE GENOMIC DNA]</scope>
    <source>
        <strain evidence="2 3">DSM 5892</strain>
    </source>
</reference>
<dbReference type="Pfam" id="PF13490">
    <property type="entry name" value="zf-HC2"/>
    <property type="match status" value="1"/>
</dbReference>
<feature type="domain" description="Putative zinc-finger" evidence="1">
    <location>
        <begin position="9"/>
        <end position="42"/>
    </location>
</feature>
<sequence length="267" mass="29468">MSETRPEKCSDWAVMLHGFIDGELDPMHALQFEDHLATCASCTAELEKYRELKDIIGQDGVRWQMPERVRERIVTALSHEVDGAPSGSSASAHRLGTWWRAADFIRRWSFIPSLAALAASVFLVLSVPPQTGVLQDQILASHVRSLLVDHLTDVQTSDQHTVKPWFNGKIDYSPPVIDLSAQGFPLVGGRVDYINGRVVAVLVYRRHGHVINVFVWPASPVAAASRTREGYNFAEWSSGGLTFWAVSDVSIADLAAFRADFAAAAEK</sequence>
<evidence type="ECO:0000313" key="2">
    <source>
        <dbReference type="EMBL" id="PRD51781.1"/>
    </source>
</evidence>
<dbReference type="Proteomes" id="UP000238563">
    <property type="component" value="Unassembled WGS sequence"/>
</dbReference>
<dbReference type="RefSeq" id="WP_105735339.1">
    <property type="nucleotide sequence ID" value="NZ_PVBT01000005.1"/>
</dbReference>
<keyword evidence="3" id="KW-1185">Reference proteome</keyword>
<evidence type="ECO:0000313" key="3">
    <source>
        <dbReference type="Proteomes" id="UP000238563"/>
    </source>
</evidence>
<proteinExistence type="predicted"/>
<dbReference type="AlphaFoldDB" id="A0A2S9JFT1"/>
<organism evidence="2 3">
    <name type="scientific">Phyllobacterium myrsinacearum</name>
    <dbReference type="NCBI Taxonomy" id="28101"/>
    <lineage>
        <taxon>Bacteria</taxon>
        <taxon>Pseudomonadati</taxon>
        <taxon>Pseudomonadota</taxon>
        <taxon>Alphaproteobacteria</taxon>
        <taxon>Hyphomicrobiales</taxon>
        <taxon>Phyllobacteriaceae</taxon>
        <taxon>Phyllobacterium</taxon>
    </lineage>
</organism>
<dbReference type="Gene3D" id="1.10.10.1320">
    <property type="entry name" value="Anti-sigma factor, zinc-finger domain"/>
    <property type="match status" value="1"/>
</dbReference>
<dbReference type="InterPro" id="IPR027383">
    <property type="entry name" value="Znf_put"/>
</dbReference>
<evidence type="ECO:0000259" key="1">
    <source>
        <dbReference type="Pfam" id="PF13490"/>
    </source>
</evidence>
<dbReference type="OrthoDB" id="7549755at2"/>
<accession>A0A2S9JFT1</accession>